<dbReference type="Pfam" id="PF00386">
    <property type="entry name" value="C1q"/>
    <property type="match status" value="1"/>
</dbReference>
<dbReference type="PROSITE" id="PS50871">
    <property type="entry name" value="C1Q"/>
    <property type="match status" value="1"/>
</dbReference>
<keyword evidence="3" id="KW-1185">Reference proteome</keyword>
<dbReference type="AlphaFoldDB" id="A0A9D4H9C3"/>
<dbReference type="Proteomes" id="UP000828390">
    <property type="component" value="Unassembled WGS sequence"/>
</dbReference>
<accession>A0A9D4H9C3</accession>
<comment type="caution">
    <text evidence="2">The sequence shown here is derived from an EMBL/GenBank/DDBJ whole genome shotgun (WGS) entry which is preliminary data.</text>
</comment>
<dbReference type="InterPro" id="IPR001073">
    <property type="entry name" value="C1q_dom"/>
</dbReference>
<evidence type="ECO:0000313" key="2">
    <source>
        <dbReference type="EMBL" id="KAH3829935.1"/>
    </source>
</evidence>
<protein>
    <recommendedName>
        <fullName evidence="1">C1q domain-containing protein</fullName>
    </recommendedName>
</protein>
<proteinExistence type="predicted"/>
<evidence type="ECO:0000313" key="3">
    <source>
        <dbReference type="Proteomes" id="UP000828390"/>
    </source>
</evidence>
<feature type="domain" description="C1q" evidence="1">
    <location>
        <begin position="1"/>
        <end position="77"/>
    </location>
</feature>
<reference evidence="2" key="1">
    <citation type="journal article" date="2019" name="bioRxiv">
        <title>The Genome of the Zebra Mussel, Dreissena polymorpha: A Resource for Invasive Species Research.</title>
        <authorList>
            <person name="McCartney M.A."/>
            <person name="Auch B."/>
            <person name="Kono T."/>
            <person name="Mallez S."/>
            <person name="Zhang Y."/>
            <person name="Obille A."/>
            <person name="Becker A."/>
            <person name="Abrahante J.E."/>
            <person name="Garbe J."/>
            <person name="Badalamenti J.P."/>
            <person name="Herman A."/>
            <person name="Mangelson H."/>
            <person name="Liachko I."/>
            <person name="Sullivan S."/>
            <person name="Sone E.D."/>
            <person name="Koren S."/>
            <person name="Silverstein K.A.T."/>
            <person name="Beckman K.B."/>
            <person name="Gohl D.M."/>
        </authorList>
    </citation>
    <scope>NUCLEOTIDE SEQUENCE</scope>
    <source>
        <strain evidence="2">Duluth1</strain>
        <tissue evidence="2">Whole animal</tissue>
    </source>
</reference>
<organism evidence="2 3">
    <name type="scientific">Dreissena polymorpha</name>
    <name type="common">Zebra mussel</name>
    <name type="synonym">Mytilus polymorpha</name>
    <dbReference type="NCBI Taxonomy" id="45954"/>
    <lineage>
        <taxon>Eukaryota</taxon>
        <taxon>Metazoa</taxon>
        <taxon>Spiralia</taxon>
        <taxon>Lophotrochozoa</taxon>
        <taxon>Mollusca</taxon>
        <taxon>Bivalvia</taxon>
        <taxon>Autobranchia</taxon>
        <taxon>Heteroconchia</taxon>
        <taxon>Euheterodonta</taxon>
        <taxon>Imparidentia</taxon>
        <taxon>Neoheterodontei</taxon>
        <taxon>Myida</taxon>
        <taxon>Dreissenoidea</taxon>
        <taxon>Dreissenidae</taxon>
        <taxon>Dreissena</taxon>
    </lineage>
</organism>
<gene>
    <name evidence="2" type="ORF">DPMN_103166</name>
</gene>
<sequence length="77" mass="8239">MARYNVKIVLNSVANQIGYLVVDNSAGTAWRQGSTTIVIKLAAGDDVWVTCLPLGNSDIEGGHEGNLHSYFSGFLVN</sequence>
<evidence type="ECO:0000259" key="1">
    <source>
        <dbReference type="PROSITE" id="PS50871"/>
    </source>
</evidence>
<reference evidence="2" key="2">
    <citation type="submission" date="2020-11" db="EMBL/GenBank/DDBJ databases">
        <authorList>
            <person name="McCartney M.A."/>
            <person name="Auch B."/>
            <person name="Kono T."/>
            <person name="Mallez S."/>
            <person name="Becker A."/>
            <person name="Gohl D.M."/>
            <person name="Silverstein K.A.T."/>
            <person name="Koren S."/>
            <person name="Bechman K.B."/>
            <person name="Herman A."/>
            <person name="Abrahante J.E."/>
            <person name="Garbe J."/>
        </authorList>
    </citation>
    <scope>NUCLEOTIDE SEQUENCE</scope>
    <source>
        <strain evidence="2">Duluth1</strain>
        <tissue evidence="2">Whole animal</tissue>
    </source>
</reference>
<dbReference type="Gene3D" id="2.60.120.40">
    <property type="match status" value="1"/>
</dbReference>
<dbReference type="EMBL" id="JAIWYP010000004">
    <property type="protein sequence ID" value="KAH3829935.1"/>
    <property type="molecule type" value="Genomic_DNA"/>
</dbReference>
<dbReference type="SUPFAM" id="SSF49842">
    <property type="entry name" value="TNF-like"/>
    <property type="match status" value="1"/>
</dbReference>
<name>A0A9D4H9C3_DREPO</name>
<dbReference type="InterPro" id="IPR008983">
    <property type="entry name" value="Tumour_necrosis_fac-like_dom"/>
</dbReference>